<feature type="transmembrane region" description="Helical" evidence="1">
    <location>
        <begin position="12"/>
        <end position="31"/>
    </location>
</feature>
<evidence type="ECO:0000256" key="1">
    <source>
        <dbReference type="SAM" id="Phobius"/>
    </source>
</evidence>
<name>A0A2H0W0S8_9BACT</name>
<reference evidence="3" key="1">
    <citation type="submission" date="2017-09" db="EMBL/GenBank/DDBJ databases">
        <title>Depth-based differentiation of microbial function through sediment-hosted aquifers and enrichment of novel symbionts in the deep terrestrial subsurface.</title>
        <authorList>
            <person name="Probst A.J."/>
            <person name="Ladd B."/>
            <person name="Jarett J.K."/>
            <person name="Geller-Mcgrath D.E."/>
            <person name="Sieber C.M.K."/>
            <person name="Emerson J.B."/>
            <person name="Anantharaman K."/>
            <person name="Thomas B.C."/>
            <person name="Malmstrom R."/>
            <person name="Stieglmeier M."/>
            <person name="Klingl A."/>
            <person name="Woyke T."/>
            <person name="Ryan C.M."/>
            <person name="Banfield J.F."/>
        </authorList>
    </citation>
    <scope>NUCLEOTIDE SEQUENCE [LARGE SCALE GENOMIC DNA]</scope>
</reference>
<feature type="transmembrane region" description="Helical" evidence="1">
    <location>
        <begin position="237"/>
        <end position="257"/>
    </location>
</feature>
<dbReference type="AlphaFoldDB" id="A0A2H0W0S8"/>
<feature type="transmembrane region" description="Helical" evidence="1">
    <location>
        <begin position="322"/>
        <end position="346"/>
    </location>
</feature>
<evidence type="ECO:0000313" key="3">
    <source>
        <dbReference type="Proteomes" id="UP000230935"/>
    </source>
</evidence>
<evidence type="ECO:0000313" key="2">
    <source>
        <dbReference type="EMBL" id="PIS04985.1"/>
    </source>
</evidence>
<feature type="transmembrane region" description="Helical" evidence="1">
    <location>
        <begin position="358"/>
        <end position="375"/>
    </location>
</feature>
<keyword evidence="1" id="KW-0812">Transmembrane</keyword>
<organism evidence="2 3">
    <name type="scientific">Candidatus Buchananbacteria bacterium CG10_big_fil_rev_8_21_14_0_10_42_9</name>
    <dbReference type="NCBI Taxonomy" id="1974526"/>
    <lineage>
        <taxon>Bacteria</taxon>
        <taxon>Candidatus Buchananiibacteriota</taxon>
    </lineage>
</organism>
<feature type="transmembrane region" description="Helical" evidence="1">
    <location>
        <begin position="43"/>
        <end position="63"/>
    </location>
</feature>
<keyword evidence="1" id="KW-0472">Membrane</keyword>
<keyword evidence="1" id="KW-1133">Transmembrane helix</keyword>
<protein>
    <submittedName>
        <fullName evidence="2">Uncharacterized protein</fullName>
    </submittedName>
</protein>
<sequence length="392" mass="46550">MIRYYKYQKLWTTLRVLMVAVMVLVLTAMRFEWEIFNISAREFFWMLLIPLMVYTIFFAVGLWRNICPLATFNLFNWVFWWRKKMERQGPRINQLTGWRLPFYNFVKRKGLLISAIAFWVIVPSRLILSDLHPQFGFWALILMFAVAFVMGLIFPVKSGWCTALCPVSAAEKAYSINPSIQIKNNRCHYKLPKTGAISNCNNCSFNCMDVREPEHAYWLEQDTKVMHDSVNARMRKLFISVFPGFILSYYVIAPRLLYFDGYTVKTFAYLYLSFLPAMLIAVAVYEVLKLLKRLQIDMRRNLPRPEGQYDESYLQFKRRLDMLYITLAFGIYFYYTSNYIFTRMLTRMFSISNSESQIIFYIGLAVVYSLMLQGLKSGWNELDKGRYQPSWW</sequence>
<accession>A0A2H0W0S8</accession>
<dbReference type="Proteomes" id="UP000230935">
    <property type="component" value="Unassembled WGS sequence"/>
</dbReference>
<gene>
    <name evidence="2" type="ORF">COT81_03405</name>
</gene>
<proteinExistence type="predicted"/>
<comment type="caution">
    <text evidence="2">The sequence shown here is derived from an EMBL/GenBank/DDBJ whole genome shotgun (WGS) entry which is preliminary data.</text>
</comment>
<feature type="transmembrane region" description="Helical" evidence="1">
    <location>
        <begin position="135"/>
        <end position="154"/>
    </location>
</feature>
<feature type="transmembrane region" description="Helical" evidence="1">
    <location>
        <begin position="269"/>
        <end position="291"/>
    </location>
</feature>
<dbReference type="EMBL" id="PEZZ01000027">
    <property type="protein sequence ID" value="PIS04985.1"/>
    <property type="molecule type" value="Genomic_DNA"/>
</dbReference>
<feature type="transmembrane region" description="Helical" evidence="1">
    <location>
        <begin position="110"/>
        <end position="129"/>
    </location>
</feature>